<evidence type="ECO:0000313" key="1">
    <source>
        <dbReference type="EMBL" id="OAZ65920.1"/>
    </source>
</evidence>
<comment type="caution">
    <text evidence="1">The sequence shown here is derived from an EMBL/GenBank/DDBJ whole genome shotgun (WGS) entry which is preliminary data.</text>
</comment>
<protein>
    <recommendedName>
        <fullName evidence="3">Cupin</fullName>
    </recommendedName>
</protein>
<name>A0A1A0CT21_ACEPA</name>
<dbReference type="SUPFAM" id="SSF51182">
    <property type="entry name" value="RmlC-like cupins"/>
    <property type="match status" value="1"/>
</dbReference>
<dbReference type="Gene3D" id="2.60.120.10">
    <property type="entry name" value="Jelly Rolls"/>
    <property type="match status" value="1"/>
</dbReference>
<dbReference type="AlphaFoldDB" id="A0A1A0CT21"/>
<dbReference type="Proteomes" id="UP000093796">
    <property type="component" value="Unassembled WGS sequence"/>
</dbReference>
<evidence type="ECO:0000313" key="2">
    <source>
        <dbReference type="Proteomes" id="UP000093796"/>
    </source>
</evidence>
<dbReference type="EMBL" id="LYUD01000139">
    <property type="protein sequence ID" value="OAZ65920.1"/>
    <property type="molecule type" value="Genomic_DNA"/>
</dbReference>
<dbReference type="InterPro" id="IPR011051">
    <property type="entry name" value="RmlC_Cupin_sf"/>
</dbReference>
<dbReference type="InterPro" id="IPR014710">
    <property type="entry name" value="RmlC-like_jellyroll"/>
</dbReference>
<accession>A0A1A0CT21</accession>
<proteinExistence type="predicted"/>
<dbReference type="PATRIC" id="fig|438.15.peg.2773"/>
<sequence>MKIVKATEFTGKTAWDALDLFRLNGVTARVHWTDTPYIWHENDGPEVFAVLDGSIAMHIRTNNEERVLMLGVGDVFVAEEGDQHRAVPEGVARILVVEKAGSV</sequence>
<evidence type="ECO:0008006" key="3">
    <source>
        <dbReference type="Google" id="ProtNLM"/>
    </source>
</evidence>
<reference evidence="1 2" key="1">
    <citation type="submission" date="2016-05" db="EMBL/GenBank/DDBJ databases">
        <title>Genome sequencing of Acetobacter pasteurianus strain SRCM100623.</title>
        <authorList>
            <person name="Song Y.R."/>
        </authorList>
    </citation>
    <scope>NUCLEOTIDE SEQUENCE [LARGE SCALE GENOMIC DNA]</scope>
    <source>
        <strain evidence="1 2">SRCM100623</strain>
    </source>
</reference>
<dbReference type="RefSeq" id="WP_064776400.1">
    <property type="nucleotide sequence ID" value="NZ_LYUD01000139.1"/>
</dbReference>
<gene>
    <name evidence="1" type="ORF">SRCM100623_02510</name>
</gene>
<dbReference type="OrthoDB" id="3829432at2"/>
<organism evidence="1 2">
    <name type="scientific">Acetobacter pasteurianus</name>
    <name type="common">Acetobacter turbidans</name>
    <dbReference type="NCBI Taxonomy" id="438"/>
    <lineage>
        <taxon>Bacteria</taxon>
        <taxon>Pseudomonadati</taxon>
        <taxon>Pseudomonadota</taxon>
        <taxon>Alphaproteobacteria</taxon>
        <taxon>Acetobacterales</taxon>
        <taxon>Acetobacteraceae</taxon>
        <taxon>Acetobacter</taxon>
    </lineage>
</organism>